<dbReference type="InterPro" id="IPR018357">
    <property type="entry name" value="Hexapep_transf_CS"/>
</dbReference>
<gene>
    <name evidence="3" type="ORF">FHP29_05335</name>
</gene>
<evidence type="ECO:0000256" key="2">
    <source>
        <dbReference type="ARBA" id="ARBA00022737"/>
    </source>
</evidence>
<keyword evidence="1" id="KW-0808">Transferase</keyword>
<dbReference type="InterPro" id="IPR011004">
    <property type="entry name" value="Trimer_LpxA-like_sf"/>
</dbReference>
<evidence type="ECO:0000313" key="3">
    <source>
        <dbReference type="EMBL" id="TNM44135.1"/>
    </source>
</evidence>
<dbReference type="RefSeq" id="WP_139621816.1">
    <property type="nucleotide sequence ID" value="NZ_VDMP01000018.1"/>
</dbReference>
<dbReference type="AlphaFoldDB" id="A0A5C4W9E7"/>
<dbReference type="Proteomes" id="UP000313231">
    <property type="component" value="Unassembled WGS sequence"/>
</dbReference>
<dbReference type="OrthoDB" id="2643438at2"/>
<keyword evidence="4" id="KW-1185">Reference proteome</keyword>
<protein>
    <recommendedName>
        <fullName evidence="5">Serine acetyltransferase</fullName>
    </recommendedName>
</protein>
<evidence type="ECO:0008006" key="5">
    <source>
        <dbReference type="Google" id="ProtNLM"/>
    </source>
</evidence>
<dbReference type="InterPro" id="IPR001451">
    <property type="entry name" value="Hexapep"/>
</dbReference>
<dbReference type="PROSITE" id="PS00101">
    <property type="entry name" value="HEXAPEP_TRANSFERASES"/>
    <property type="match status" value="1"/>
</dbReference>
<reference evidence="3 4" key="1">
    <citation type="journal article" date="2016" name="Int. J. Syst. Evol. Microbiol.">
        <title>Nocardioides albidus sp. nov., an actinobacterium isolated from garden soil.</title>
        <authorList>
            <person name="Singh H."/>
            <person name="Du J."/>
            <person name="Trinh H."/>
            <person name="Won K."/>
            <person name="Yang J.E."/>
            <person name="Yin C."/>
            <person name="Kook M."/>
            <person name="Yi T.H."/>
        </authorList>
    </citation>
    <scope>NUCLEOTIDE SEQUENCE [LARGE SCALE GENOMIC DNA]</scope>
    <source>
        <strain evidence="3 4">CCTCC AB 2015297</strain>
    </source>
</reference>
<comment type="caution">
    <text evidence="3">The sequence shown here is derived from an EMBL/GenBank/DDBJ whole genome shotgun (WGS) entry which is preliminary data.</text>
</comment>
<name>A0A5C4W9E7_9ACTN</name>
<keyword evidence="2" id="KW-0677">Repeat</keyword>
<accession>A0A5C4W9E7</accession>
<dbReference type="EMBL" id="VDMP01000018">
    <property type="protein sequence ID" value="TNM44135.1"/>
    <property type="molecule type" value="Genomic_DNA"/>
</dbReference>
<dbReference type="SUPFAM" id="SSF51161">
    <property type="entry name" value="Trimeric LpxA-like enzymes"/>
    <property type="match status" value="1"/>
</dbReference>
<dbReference type="GO" id="GO:0016740">
    <property type="term" value="F:transferase activity"/>
    <property type="evidence" value="ECO:0007669"/>
    <property type="project" value="UniProtKB-KW"/>
</dbReference>
<evidence type="ECO:0000256" key="1">
    <source>
        <dbReference type="ARBA" id="ARBA00022679"/>
    </source>
</evidence>
<sequence length="202" mass="20709">MSRAAAPGPTTDGAVTLGFSQLVFSDVAALRPGTRPGWLHVLLRLPFVPGALASIIVRAQQCLARSGRMRAAEGLRTLGNVLIGADFGAGMEIGPGLRLMHPVGVTMGYGARIGSNVTFAGGVVLAAKYYDDAHGREQEFPTIEDDVVLGANAVVVGGVTVGRNAMVGANSVVLSDVPPDTVVLGNPARRVAKRSPEGAAEA</sequence>
<dbReference type="PANTHER" id="PTHR42811">
    <property type="entry name" value="SERINE ACETYLTRANSFERASE"/>
    <property type="match status" value="1"/>
</dbReference>
<dbReference type="Pfam" id="PF00132">
    <property type="entry name" value="Hexapep"/>
    <property type="match status" value="1"/>
</dbReference>
<organism evidence="3 4">
    <name type="scientific">Nocardioides albidus</name>
    <dbReference type="NCBI Taxonomy" id="1517589"/>
    <lineage>
        <taxon>Bacteria</taxon>
        <taxon>Bacillati</taxon>
        <taxon>Actinomycetota</taxon>
        <taxon>Actinomycetes</taxon>
        <taxon>Propionibacteriales</taxon>
        <taxon>Nocardioidaceae</taxon>
        <taxon>Nocardioides</taxon>
    </lineage>
</organism>
<dbReference type="Gene3D" id="2.160.10.10">
    <property type="entry name" value="Hexapeptide repeat proteins"/>
    <property type="match status" value="1"/>
</dbReference>
<proteinExistence type="predicted"/>
<evidence type="ECO:0000313" key="4">
    <source>
        <dbReference type="Proteomes" id="UP000313231"/>
    </source>
</evidence>